<name>A0A645H3D5_9ZZZZ</name>
<sequence length="101" mass="11731">MDEDQFVSELRFEMERFHFSHVFEIPVRDRRFFRGHRNIIATSSQTKLIQLKGVNFCPFGKIVHQSGAASQSKIGRKLKMRNHFVGSVSLEFPGGLFLNIF</sequence>
<protein>
    <submittedName>
        <fullName evidence="1">Uncharacterized protein</fullName>
    </submittedName>
</protein>
<comment type="caution">
    <text evidence="1">The sequence shown here is derived from an EMBL/GenBank/DDBJ whole genome shotgun (WGS) entry which is preliminary data.</text>
</comment>
<accession>A0A645H3D5</accession>
<dbReference type="EMBL" id="VSSQ01082093">
    <property type="protein sequence ID" value="MPN30824.1"/>
    <property type="molecule type" value="Genomic_DNA"/>
</dbReference>
<reference evidence="1" key="1">
    <citation type="submission" date="2019-08" db="EMBL/GenBank/DDBJ databases">
        <authorList>
            <person name="Kucharzyk K."/>
            <person name="Murdoch R.W."/>
            <person name="Higgins S."/>
            <person name="Loffler F."/>
        </authorList>
    </citation>
    <scope>NUCLEOTIDE SEQUENCE</scope>
</reference>
<organism evidence="1">
    <name type="scientific">bioreactor metagenome</name>
    <dbReference type="NCBI Taxonomy" id="1076179"/>
    <lineage>
        <taxon>unclassified sequences</taxon>
        <taxon>metagenomes</taxon>
        <taxon>ecological metagenomes</taxon>
    </lineage>
</organism>
<evidence type="ECO:0000313" key="1">
    <source>
        <dbReference type="EMBL" id="MPN30824.1"/>
    </source>
</evidence>
<proteinExistence type="predicted"/>
<gene>
    <name evidence="1" type="ORF">SDC9_178295</name>
</gene>
<dbReference type="AlphaFoldDB" id="A0A645H3D5"/>